<evidence type="ECO:0000256" key="1">
    <source>
        <dbReference type="ARBA" id="ARBA00004651"/>
    </source>
</evidence>
<feature type="transmembrane region" description="Helical" evidence="10">
    <location>
        <begin position="103"/>
        <end position="125"/>
    </location>
</feature>
<dbReference type="NCBIfam" id="TIGR03592">
    <property type="entry name" value="yidC_oxa1_cterm"/>
    <property type="match status" value="1"/>
</dbReference>
<dbReference type="STRING" id="1802443.A2117_02400"/>
<evidence type="ECO:0000256" key="9">
    <source>
        <dbReference type="RuleBase" id="RU003945"/>
    </source>
</evidence>
<dbReference type="GO" id="GO:0051205">
    <property type="term" value="P:protein insertion into membrane"/>
    <property type="evidence" value="ECO:0007669"/>
    <property type="project" value="TreeGrafter"/>
</dbReference>
<accession>A0A1G2QS31</accession>
<comment type="similarity">
    <text evidence="9">Belongs to the OXA1/ALB3/YidC family.</text>
</comment>
<evidence type="ECO:0000256" key="3">
    <source>
        <dbReference type="ARBA" id="ARBA00022475"/>
    </source>
</evidence>
<keyword evidence="7 10" id="KW-0472">Membrane</keyword>
<name>A0A1G2QS31_9BACT</name>
<dbReference type="GO" id="GO:0005886">
    <property type="term" value="C:plasma membrane"/>
    <property type="evidence" value="ECO:0007669"/>
    <property type="project" value="UniProtKB-SubCell"/>
</dbReference>
<dbReference type="EMBL" id="MHTO01000003">
    <property type="protein sequence ID" value="OHA62802.1"/>
    <property type="molecule type" value="Genomic_DNA"/>
</dbReference>
<dbReference type="PANTHER" id="PTHR12428:SF65">
    <property type="entry name" value="CYTOCHROME C OXIDASE ASSEMBLY PROTEIN COX18, MITOCHONDRIAL"/>
    <property type="match status" value="1"/>
</dbReference>
<dbReference type="InterPro" id="IPR047196">
    <property type="entry name" value="YidC_ALB_C"/>
</dbReference>
<evidence type="ECO:0000256" key="6">
    <source>
        <dbReference type="ARBA" id="ARBA00022989"/>
    </source>
</evidence>
<evidence type="ECO:0000313" key="12">
    <source>
        <dbReference type="EMBL" id="OHA62802.1"/>
    </source>
</evidence>
<reference evidence="12 13" key="1">
    <citation type="journal article" date="2016" name="Nat. Commun.">
        <title>Thousands of microbial genomes shed light on interconnected biogeochemical processes in an aquifer system.</title>
        <authorList>
            <person name="Anantharaman K."/>
            <person name="Brown C.T."/>
            <person name="Hug L.A."/>
            <person name="Sharon I."/>
            <person name="Castelle C.J."/>
            <person name="Probst A.J."/>
            <person name="Thomas B.C."/>
            <person name="Singh A."/>
            <person name="Wilkins M.J."/>
            <person name="Karaoz U."/>
            <person name="Brodie E.L."/>
            <person name="Williams K.H."/>
            <person name="Hubbard S.S."/>
            <person name="Banfield J.F."/>
        </authorList>
    </citation>
    <scope>NUCLEOTIDE SEQUENCE [LARGE SCALE GENOMIC DNA]</scope>
</reference>
<evidence type="ECO:0000256" key="7">
    <source>
        <dbReference type="ARBA" id="ARBA00023136"/>
    </source>
</evidence>
<proteinExistence type="inferred from homology"/>
<keyword evidence="3" id="KW-1003">Cell membrane</keyword>
<comment type="subcellular location">
    <subcellularLocation>
        <location evidence="1">Cell membrane</location>
        <topology evidence="1">Multi-pass membrane protein</topology>
    </subcellularLocation>
    <subcellularLocation>
        <location evidence="9">Membrane</location>
        <topology evidence="9">Multi-pass membrane protein</topology>
    </subcellularLocation>
</comment>
<feature type="transmembrane region" description="Helical" evidence="10">
    <location>
        <begin position="35"/>
        <end position="54"/>
    </location>
</feature>
<sequence>MNFSFIGDFFQIFLYQPLFNALILIYNLLPGHDLGIAVIVLTAVIKLLTLPLNIRAFKLQQALAKIQPRLKEVQKQFKDRPEEQAKAMSEIFKKERVNPLSGFVPLLIQFPILIALYQLFLSGLWSQGNHLYSFIVRPDVISPHFLGMVDLSQPNLLMAILAGLSQLVQSLVVPLNPGPVDKSDPKYQITRMVQKQTIFLLPVLTVFILLKLPSAMGLYWLVTSLLTAGQQYFLTKKYQ</sequence>
<dbReference type="Pfam" id="PF02096">
    <property type="entry name" value="60KD_IMP"/>
    <property type="match status" value="1"/>
</dbReference>
<comment type="caution">
    <text evidence="12">The sequence shown here is derived from an EMBL/GenBank/DDBJ whole genome shotgun (WGS) entry which is preliminary data.</text>
</comment>
<evidence type="ECO:0000256" key="4">
    <source>
        <dbReference type="ARBA" id="ARBA00022692"/>
    </source>
</evidence>
<evidence type="ECO:0000313" key="13">
    <source>
        <dbReference type="Proteomes" id="UP000179245"/>
    </source>
</evidence>
<feature type="transmembrane region" description="Helical" evidence="10">
    <location>
        <begin position="156"/>
        <end position="177"/>
    </location>
</feature>
<gene>
    <name evidence="12" type="ORF">A2117_02400</name>
</gene>
<evidence type="ECO:0000256" key="2">
    <source>
        <dbReference type="ARBA" id="ARBA00022448"/>
    </source>
</evidence>
<evidence type="ECO:0000256" key="5">
    <source>
        <dbReference type="ARBA" id="ARBA00022927"/>
    </source>
</evidence>
<evidence type="ECO:0000256" key="8">
    <source>
        <dbReference type="ARBA" id="ARBA00023186"/>
    </source>
</evidence>
<organism evidence="12 13">
    <name type="scientific">Candidatus Wildermuthbacteria bacterium GWA2_46_15</name>
    <dbReference type="NCBI Taxonomy" id="1802443"/>
    <lineage>
        <taxon>Bacteria</taxon>
        <taxon>Candidatus Wildermuthiibacteriota</taxon>
    </lineage>
</organism>
<feature type="domain" description="Membrane insertase YidC/Oxa/ALB C-terminal" evidence="11">
    <location>
        <begin position="35"/>
        <end position="235"/>
    </location>
</feature>
<dbReference type="PANTHER" id="PTHR12428">
    <property type="entry name" value="OXA1"/>
    <property type="match status" value="1"/>
</dbReference>
<keyword evidence="4 9" id="KW-0812">Transmembrane</keyword>
<feature type="transmembrane region" description="Helical" evidence="10">
    <location>
        <begin position="198"/>
        <end position="222"/>
    </location>
</feature>
<keyword evidence="6 10" id="KW-1133">Transmembrane helix</keyword>
<dbReference type="CDD" id="cd20070">
    <property type="entry name" value="5TM_YidC_Alb3"/>
    <property type="match status" value="1"/>
</dbReference>
<dbReference type="GO" id="GO:0032977">
    <property type="term" value="F:membrane insertase activity"/>
    <property type="evidence" value="ECO:0007669"/>
    <property type="project" value="InterPro"/>
</dbReference>
<keyword evidence="2" id="KW-0813">Transport</keyword>
<dbReference type="GO" id="GO:0015031">
    <property type="term" value="P:protein transport"/>
    <property type="evidence" value="ECO:0007669"/>
    <property type="project" value="UniProtKB-KW"/>
</dbReference>
<evidence type="ECO:0000259" key="11">
    <source>
        <dbReference type="Pfam" id="PF02096"/>
    </source>
</evidence>
<feature type="transmembrane region" description="Helical" evidence="10">
    <location>
        <begin position="12"/>
        <end position="29"/>
    </location>
</feature>
<protein>
    <recommendedName>
        <fullName evidence="11">Membrane insertase YidC/Oxa/ALB C-terminal domain-containing protein</fullName>
    </recommendedName>
</protein>
<evidence type="ECO:0000256" key="10">
    <source>
        <dbReference type="SAM" id="Phobius"/>
    </source>
</evidence>
<dbReference type="AlphaFoldDB" id="A0A1G2QS31"/>
<dbReference type="InterPro" id="IPR028055">
    <property type="entry name" value="YidC/Oxa/ALB_C"/>
</dbReference>
<keyword evidence="8" id="KW-0143">Chaperone</keyword>
<dbReference type="Proteomes" id="UP000179245">
    <property type="component" value="Unassembled WGS sequence"/>
</dbReference>
<keyword evidence="5" id="KW-0653">Protein transport</keyword>
<dbReference type="InterPro" id="IPR001708">
    <property type="entry name" value="YidC/ALB3/OXA1/COX18"/>
</dbReference>